<sequence length="650" mass="70492">MSIQQSYSYSSSSSSSAGGGGGLSFGSSGSTIRPREISIRKGGGGGGMSISQTSMSRSGGGGGGFGMGGGGGGMSLKMRVAALGGSGGGISGAVREVASNPTAVIAQREREKRDLQDLNDRFASYIERVRFLEADNKRLQSIIDTLKVKFEQLEVTLKEMYEAELAAARKTIDETTKAKAEVELRVARLEEELADYRMKYETEVREHLITKERVPALEKGISERDAQIEFLTKTVDAQERELAKIKGDLARCQMELRDAKTGADAEIVARIELESIVQTKDDEINFLKNMYEEKIRQLMDINFDSEDWRTMFSNELALALRDIRAEYDAILESQKGADTDSWYKAKFNEMLATSQRSGSELTESKEEVKRARAKYQELQMEISRLRGENAQLLERLAYLEAELDALNKSHALALDDAQAEIEKLRAQLAAQILELKELMDSKLALDAEIATYRRLLMGEESRLREHAGGELQMSMGGGGGGGGGYSMSMSGGGGGGGGMYVQSSSSSASASAGGASQQVMVTKSEVASKKTYQRSSKGPVAITECCPDGEFVLLENKKGKDQSLDGFCVRRKVDFDADLVFKFPAGFVIPSGSTVKVWADVNNAVDNAPFQVVWGGCRSWGVGSNILTTLVSPEGEDKSTHKQTTVTETA</sequence>
<dbReference type="EMBL" id="AJ004932">
    <property type="protein sequence ID" value="CAB38182.1"/>
    <property type="molecule type" value="mRNA"/>
</dbReference>
<dbReference type="Gene3D" id="2.60.40.1260">
    <property type="entry name" value="Lamin Tail domain"/>
    <property type="match status" value="1"/>
</dbReference>
<dbReference type="Gene3D" id="1.20.5.1160">
    <property type="entry name" value="Vasodilator-stimulated phosphoprotein"/>
    <property type="match status" value="2"/>
</dbReference>
<dbReference type="InterPro" id="IPR001322">
    <property type="entry name" value="Lamin_tail_dom"/>
</dbReference>
<evidence type="ECO:0000259" key="5">
    <source>
        <dbReference type="PROSITE" id="PS51841"/>
    </source>
</evidence>
<protein>
    <submittedName>
        <fullName evidence="7">Intermediate filament protein IF1</fullName>
    </submittedName>
</protein>
<feature type="compositionally biased region" description="Low complexity" evidence="4">
    <location>
        <begin position="1"/>
        <end position="16"/>
    </location>
</feature>
<dbReference type="AlphaFoldDB" id="O97344"/>
<dbReference type="InterPro" id="IPR036415">
    <property type="entry name" value="Lamin_tail_dom_sf"/>
</dbReference>
<dbReference type="Gene3D" id="1.20.5.500">
    <property type="entry name" value="Single helix bin"/>
    <property type="match status" value="1"/>
</dbReference>
<dbReference type="GO" id="GO:0007097">
    <property type="term" value="P:nuclear migration"/>
    <property type="evidence" value="ECO:0007669"/>
    <property type="project" value="TreeGrafter"/>
</dbReference>
<dbReference type="GO" id="GO:0051664">
    <property type="term" value="P:nuclear pore localization"/>
    <property type="evidence" value="ECO:0007669"/>
    <property type="project" value="TreeGrafter"/>
</dbReference>
<feature type="domain" description="IF rod" evidence="6">
    <location>
        <begin position="111"/>
        <end position="463"/>
    </location>
</feature>
<evidence type="ECO:0000256" key="2">
    <source>
        <dbReference type="ARBA" id="ARBA00023054"/>
    </source>
</evidence>
<organism evidence="7">
    <name type="scientific">Parasagitta elegans</name>
    <dbReference type="NCBI Taxonomy" id="1562708"/>
    <lineage>
        <taxon>Eukaryota</taxon>
        <taxon>Metazoa</taxon>
        <taxon>Spiralia</taxon>
        <taxon>Gnathifera</taxon>
        <taxon>Chaetognatha</taxon>
        <taxon>Sagittoidea</taxon>
        <taxon>Aphragmophora</taxon>
        <taxon>Ctenodontina</taxon>
        <taxon>Sagittidae</taxon>
        <taxon>Parasagitta</taxon>
    </lineage>
</organism>
<proteinExistence type="evidence at transcript level"/>
<evidence type="ECO:0000259" key="6">
    <source>
        <dbReference type="PROSITE" id="PS51842"/>
    </source>
</evidence>
<feature type="coiled-coil region" evidence="3">
    <location>
        <begin position="108"/>
        <end position="255"/>
    </location>
</feature>
<dbReference type="GO" id="GO:0006998">
    <property type="term" value="P:nuclear envelope organization"/>
    <property type="evidence" value="ECO:0007669"/>
    <property type="project" value="TreeGrafter"/>
</dbReference>
<dbReference type="GO" id="GO:0090435">
    <property type="term" value="P:protein localization to nuclear envelope"/>
    <property type="evidence" value="ECO:0007669"/>
    <property type="project" value="TreeGrafter"/>
</dbReference>
<dbReference type="PANTHER" id="PTHR45721:SF12">
    <property type="entry name" value="INTERMEDIATE FILAMENT PROTEIN IFA-1"/>
    <property type="match status" value="1"/>
</dbReference>
<evidence type="ECO:0000256" key="4">
    <source>
        <dbReference type="SAM" id="MobiDB-lite"/>
    </source>
</evidence>
<dbReference type="InterPro" id="IPR039008">
    <property type="entry name" value="IF_rod_dom"/>
</dbReference>
<feature type="domain" description="LTD" evidence="5">
    <location>
        <begin position="528"/>
        <end position="645"/>
    </location>
</feature>
<dbReference type="GO" id="GO:0005652">
    <property type="term" value="C:nuclear lamina"/>
    <property type="evidence" value="ECO:0007669"/>
    <property type="project" value="TreeGrafter"/>
</dbReference>
<dbReference type="SUPFAM" id="SSF74853">
    <property type="entry name" value="Lamin A/C globular tail domain"/>
    <property type="match status" value="1"/>
</dbReference>
<dbReference type="GO" id="GO:0005200">
    <property type="term" value="F:structural constituent of cytoskeleton"/>
    <property type="evidence" value="ECO:0007669"/>
    <property type="project" value="TreeGrafter"/>
</dbReference>
<dbReference type="PROSITE" id="PS51842">
    <property type="entry name" value="IF_ROD_2"/>
    <property type="match status" value="1"/>
</dbReference>
<dbReference type="SUPFAM" id="SSF64593">
    <property type="entry name" value="Intermediate filament protein, coiled coil region"/>
    <property type="match status" value="2"/>
</dbReference>
<dbReference type="Gene3D" id="1.20.5.170">
    <property type="match status" value="1"/>
</dbReference>
<evidence type="ECO:0000256" key="1">
    <source>
        <dbReference type="ARBA" id="ARBA00022754"/>
    </source>
</evidence>
<dbReference type="PANTHER" id="PTHR45721">
    <property type="entry name" value="LAMIN DM0-RELATED"/>
    <property type="match status" value="1"/>
</dbReference>
<dbReference type="SMART" id="SM01391">
    <property type="entry name" value="Filament"/>
    <property type="match status" value="1"/>
</dbReference>
<accession>O97344</accession>
<dbReference type="Pfam" id="PF00932">
    <property type="entry name" value="LTD"/>
    <property type="match status" value="1"/>
</dbReference>
<feature type="region of interest" description="Disordered" evidence="4">
    <location>
        <begin position="1"/>
        <end position="66"/>
    </location>
</feature>
<keyword evidence="2 3" id="KW-0175">Coiled coil</keyword>
<reference evidence="7" key="1">
    <citation type="journal article" date="1998" name="J. Mol. Evol.">
        <title>Molecular phylogeny of metazoan intermediate filament proteins.</title>
        <authorList>
            <person name="Erber A."/>
            <person name="Riemer D."/>
            <person name="Bovenschulte M."/>
            <person name="Weber K."/>
        </authorList>
    </citation>
    <scope>NUCLEOTIDE SEQUENCE</scope>
    <source>
        <tissue evidence="7">Whole animal</tissue>
    </source>
</reference>
<evidence type="ECO:0000313" key="7">
    <source>
        <dbReference type="EMBL" id="CAB38182.1"/>
    </source>
</evidence>
<dbReference type="PROSITE" id="PS51841">
    <property type="entry name" value="LTD"/>
    <property type="match status" value="1"/>
</dbReference>
<name>O97344_9BILA</name>
<dbReference type="Pfam" id="PF00038">
    <property type="entry name" value="Filament"/>
    <property type="match status" value="1"/>
</dbReference>
<evidence type="ECO:0000256" key="3">
    <source>
        <dbReference type="SAM" id="Coils"/>
    </source>
</evidence>
<dbReference type="GO" id="GO:0005882">
    <property type="term" value="C:intermediate filament"/>
    <property type="evidence" value="ECO:0007669"/>
    <property type="project" value="UniProtKB-KW"/>
</dbReference>
<feature type="coiled-coil region" evidence="3">
    <location>
        <begin position="361"/>
        <end position="441"/>
    </location>
</feature>
<keyword evidence="1" id="KW-0403">Intermediate filament</keyword>
<dbReference type="GO" id="GO:0031507">
    <property type="term" value="P:heterochromatin formation"/>
    <property type="evidence" value="ECO:0007669"/>
    <property type="project" value="TreeGrafter"/>
</dbReference>